<keyword evidence="3" id="KW-1133">Transmembrane helix</keyword>
<proteinExistence type="predicted"/>
<dbReference type="EMBL" id="JASPKY010000185">
    <property type="protein sequence ID" value="KAK9722780.1"/>
    <property type="molecule type" value="Genomic_DNA"/>
</dbReference>
<evidence type="ECO:0000313" key="5">
    <source>
        <dbReference type="Proteomes" id="UP001458880"/>
    </source>
</evidence>
<gene>
    <name evidence="4" type="ORF">QE152_g19515</name>
</gene>
<dbReference type="Proteomes" id="UP001458880">
    <property type="component" value="Unassembled WGS sequence"/>
</dbReference>
<reference evidence="4 5" key="2">
    <citation type="journal article" date="2024" name="BMC Genomics">
        <title>De novo assembly and annotation of Popillia japonica's genome with initial clues to its potential as an invasive pest.</title>
        <authorList>
            <person name="Cucini C."/>
            <person name="Boschi S."/>
            <person name="Funari R."/>
            <person name="Cardaioli E."/>
            <person name="Iannotti N."/>
            <person name="Marturano G."/>
            <person name="Paoli F."/>
            <person name="Bruttini M."/>
            <person name="Carapelli A."/>
            <person name="Frati F."/>
            <person name="Nardi F."/>
        </authorList>
    </citation>
    <scope>NUCLEOTIDE SEQUENCE [LARGE SCALE GENOMIC DNA]</scope>
    <source>
        <strain evidence="4">DMR45628</strain>
    </source>
</reference>
<keyword evidence="3" id="KW-0812">Transmembrane</keyword>
<feature type="coiled-coil region" evidence="1">
    <location>
        <begin position="179"/>
        <end position="301"/>
    </location>
</feature>
<accession>A0AAW1KRA2</accession>
<keyword evidence="1" id="KW-0175">Coiled coil</keyword>
<dbReference type="AlphaFoldDB" id="A0AAW1KRA2"/>
<feature type="transmembrane region" description="Helical" evidence="3">
    <location>
        <begin position="7"/>
        <end position="27"/>
    </location>
</feature>
<feature type="coiled-coil region" evidence="1">
    <location>
        <begin position="338"/>
        <end position="365"/>
    </location>
</feature>
<protein>
    <submittedName>
        <fullName evidence="4">Uncharacterized protein</fullName>
    </submittedName>
</protein>
<evidence type="ECO:0000256" key="2">
    <source>
        <dbReference type="SAM" id="MobiDB-lite"/>
    </source>
</evidence>
<comment type="caution">
    <text evidence="4">The sequence shown here is derived from an EMBL/GenBank/DDBJ whole genome shotgun (WGS) entry which is preliminary data.</text>
</comment>
<feature type="compositionally biased region" description="Basic and acidic residues" evidence="2">
    <location>
        <begin position="369"/>
        <end position="394"/>
    </location>
</feature>
<keyword evidence="3" id="KW-0472">Membrane</keyword>
<evidence type="ECO:0000313" key="4">
    <source>
        <dbReference type="EMBL" id="KAK9722781.1"/>
    </source>
</evidence>
<keyword evidence="5" id="KW-1185">Reference proteome</keyword>
<dbReference type="EMBL" id="JASPKY010000185">
    <property type="protein sequence ID" value="KAK9722781.1"/>
    <property type="molecule type" value="Genomic_DNA"/>
</dbReference>
<evidence type="ECO:0000256" key="3">
    <source>
        <dbReference type="SAM" id="Phobius"/>
    </source>
</evidence>
<evidence type="ECO:0000256" key="1">
    <source>
        <dbReference type="SAM" id="Coils"/>
    </source>
</evidence>
<reference evidence="4" key="1">
    <citation type="submission" date="2023-05" db="EMBL/GenBank/DDBJ databases">
        <authorList>
            <person name="Nardi F."/>
            <person name="Carapelli A."/>
            <person name="Cucini C."/>
        </authorList>
    </citation>
    <scope>NUCLEOTIDE SEQUENCE</scope>
    <source>
        <strain evidence="4">DMR45628</strain>
        <tissue evidence="4">Testes</tissue>
    </source>
</reference>
<feature type="region of interest" description="Disordered" evidence="2">
    <location>
        <begin position="369"/>
        <end position="426"/>
    </location>
</feature>
<name>A0AAW1KRA2_POPJA</name>
<organism evidence="4 5">
    <name type="scientific">Popillia japonica</name>
    <name type="common">Japanese beetle</name>
    <dbReference type="NCBI Taxonomy" id="7064"/>
    <lineage>
        <taxon>Eukaryota</taxon>
        <taxon>Metazoa</taxon>
        <taxon>Ecdysozoa</taxon>
        <taxon>Arthropoda</taxon>
        <taxon>Hexapoda</taxon>
        <taxon>Insecta</taxon>
        <taxon>Pterygota</taxon>
        <taxon>Neoptera</taxon>
        <taxon>Endopterygota</taxon>
        <taxon>Coleoptera</taxon>
        <taxon>Polyphaga</taxon>
        <taxon>Scarabaeiformia</taxon>
        <taxon>Scarabaeidae</taxon>
        <taxon>Rutelinae</taxon>
        <taxon>Popillia</taxon>
    </lineage>
</organism>
<sequence>MYVRWRVLIGLGTAFWVLLCLVDYLPIRQLNYLVVHEHQQQPPVKIEKRQLPPSLKQNKPDEDSFGFVKALLWNLLAFASTIAVCFLLKSISNKVNIINNQALLLEHNQERLAVKKTSSSRIPIPITCKSSSTDIHLASGEDGRESDYNKSCPNLTGCQDNDDRIKIESKSTLNKIRSIKMMERHCAKLREEMMNLEAVSLKERSSIGKKMETLLREKRELMKQSNSVSKENRSLKMQIDEMLEERTLLIRRLECATKEMKNATKNKKATIAKLDEAVSNAESLKTNLEQIKRDKTSLEDKKETDVGNKLLYQDDSIEDGCKVETDRDALTQTSEYNVANSDDDIKKVQEKLLKLEKSLENFKLRHGTREETAIGDSKEVSREDGKEQDKKDVAGEVCEILADNPQESDAGDESSPSTVATTEDSEVPTVCIYSGSNSKASLDKKQSSNSICTEPDCPLEHKECNRAECFLRRKLLERKAQRMQQSRMFPEKKIIRTQRPRNRRLSIISEMAASAGEDSGEDCLEPKRRFVTRSPAFQKFLKEALEASSSKISLDLTK</sequence>